<feature type="domain" description="Amidase" evidence="2">
    <location>
        <begin position="27"/>
        <end position="454"/>
    </location>
</feature>
<dbReference type="InterPro" id="IPR036928">
    <property type="entry name" value="AS_sf"/>
</dbReference>
<dbReference type="Proteomes" id="UP001230156">
    <property type="component" value="Unassembled WGS sequence"/>
</dbReference>
<dbReference type="Gene3D" id="3.90.1300.10">
    <property type="entry name" value="Amidase signature (AS) domain"/>
    <property type="match status" value="1"/>
</dbReference>
<comment type="caution">
    <text evidence="3">The sequence shown here is derived from an EMBL/GenBank/DDBJ whole genome shotgun (WGS) entry which is preliminary data.</text>
</comment>
<evidence type="ECO:0000256" key="1">
    <source>
        <dbReference type="ARBA" id="ARBA00009199"/>
    </source>
</evidence>
<organism evidence="3 4">
    <name type="scientific">Dongia sedimenti</name>
    <dbReference type="NCBI Taxonomy" id="3064282"/>
    <lineage>
        <taxon>Bacteria</taxon>
        <taxon>Pseudomonadati</taxon>
        <taxon>Pseudomonadota</taxon>
        <taxon>Alphaproteobacteria</taxon>
        <taxon>Rhodospirillales</taxon>
        <taxon>Dongiaceae</taxon>
        <taxon>Dongia</taxon>
    </lineage>
</organism>
<evidence type="ECO:0000313" key="3">
    <source>
        <dbReference type="EMBL" id="MDQ7249135.1"/>
    </source>
</evidence>
<dbReference type="SUPFAM" id="SSF75304">
    <property type="entry name" value="Amidase signature (AS) enzymes"/>
    <property type="match status" value="1"/>
</dbReference>
<dbReference type="PANTHER" id="PTHR11895:SF7">
    <property type="entry name" value="GLUTAMYL-TRNA(GLN) AMIDOTRANSFERASE SUBUNIT A, MITOCHONDRIAL"/>
    <property type="match status" value="1"/>
</dbReference>
<reference evidence="4" key="1">
    <citation type="submission" date="2023-08" db="EMBL/GenBank/DDBJ databases">
        <title>Rhodospirillaceae gen. nov., a novel taxon isolated from the Yangtze River Yuezi River estuary sludge.</title>
        <authorList>
            <person name="Ruan L."/>
        </authorList>
    </citation>
    <scope>NUCLEOTIDE SEQUENCE [LARGE SCALE GENOMIC DNA]</scope>
    <source>
        <strain evidence="4">R-7</strain>
    </source>
</reference>
<dbReference type="PROSITE" id="PS00571">
    <property type="entry name" value="AMIDASES"/>
    <property type="match status" value="1"/>
</dbReference>
<dbReference type="InterPro" id="IPR000120">
    <property type="entry name" value="Amidase"/>
</dbReference>
<evidence type="ECO:0000259" key="2">
    <source>
        <dbReference type="Pfam" id="PF01425"/>
    </source>
</evidence>
<accession>A0ABU0YPQ8</accession>
<dbReference type="InterPro" id="IPR020556">
    <property type="entry name" value="Amidase_CS"/>
</dbReference>
<sequence length="478" mass="51540">MSDLELCYLTASEALERFRKKKLSPVELMQAVIARAEKVQSKLKPFTYTHYDEALDLAKKAEAKYARGARTGALEGLPIAIKDESYIAGKPTSFGSLITKDTIPDTTSVNNQRILKAGGIVHARSATPEFSCASVTHSKAWGVTRNPWNPKFTPGGSSGGSGASLAAGSTSLAMGSDIGGSIRIPASACGVVGYKPPYGRNSDDPPFNLDPYCHTGPMTRSVADAILLQNVICGPSPTDIASLRPKLTLPTVYKPIKGWKIAYSIDLNCFEVDKEVVANTKAALDVFRSLGATVEEVDLKWGPWALETGLKHLDHLFGSFMAKMAKKHAKKMTAYALDFAASARKSTAADFLSAMEGAARMYETFGPMMETHDIFICPTLALPAVKAEFLEVRNEHLKINGKVSKLNAVLGWCMTSPFNTLSRCPVLSVPSGHAKSRVPTGIQIIGRTYSDADVFQAAIAFETAVGGWYRDSAHRPKL</sequence>
<proteinExistence type="inferred from homology"/>
<dbReference type="InterPro" id="IPR023631">
    <property type="entry name" value="Amidase_dom"/>
</dbReference>
<dbReference type="RefSeq" id="WP_379956804.1">
    <property type="nucleotide sequence ID" value="NZ_JAUYVI010000005.1"/>
</dbReference>
<comment type="similarity">
    <text evidence="1">Belongs to the amidase family.</text>
</comment>
<dbReference type="PANTHER" id="PTHR11895">
    <property type="entry name" value="TRANSAMIDASE"/>
    <property type="match status" value="1"/>
</dbReference>
<name>A0ABU0YPQ8_9PROT</name>
<dbReference type="Pfam" id="PF01425">
    <property type="entry name" value="Amidase"/>
    <property type="match status" value="1"/>
</dbReference>
<gene>
    <name evidence="3" type="ORF">Q8A70_15715</name>
</gene>
<keyword evidence="4" id="KW-1185">Reference proteome</keyword>
<evidence type="ECO:0000313" key="4">
    <source>
        <dbReference type="Proteomes" id="UP001230156"/>
    </source>
</evidence>
<dbReference type="EMBL" id="JAUYVI010000005">
    <property type="protein sequence ID" value="MDQ7249135.1"/>
    <property type="molecule type" value="Genomic_DNA"/>
</dbReference>
<protein>
    <submittedName>
        <fullName evidence="3">Amidase</fullName>
    </submittedName>
</protein>